<reference evidence="1" key="1">
    <citation type="submission" date="2020-04" db="EMBL/GenBank/DDBJ databases">
        <authorList>
            <person name="Chiriac C."/>
            <person name="Salcher M."/>
            <person name="Ghai R."/>
            <person name="Kavagutti S V."/>
        </authorList>
    </citation>
    <scope>NUCLEOTIDE SEQUENCE</scope>
</reference>
<accession>A0A6J5KY69</accession>
<proteinExistence type="predicted"/>
<gene>
    <name evidence="2" type="ORF">UFOVP153_26</name>
    <name evidence="1" type="ORF">UFOVP69_32</name>
</gene>
<dbReference type="EMBL" id="LR796194">
    <property type="protein sequence ID" value="CAB4126222.1"/>
    <property type="molecule type" value="Genomic_DNA"/>
</dbReference>
<name>A0A6J5KY69_9CAUD</name>
<evidence type="ECO:0000313" key="1">
    <source>
        <dbReference type="EMBL" id="CAB4126222.1"/>
    </source>
</evidence>
<dbReference type="EMBL" id="LR798204">
    <property type="protein sequence ID" value="CAB5170535.1"/>
    <property type="molecule type" value="Genomic_DNA"/>
</dbReference>
<protein>
    <submittedName>
        <fullName evidence="1">Uncharacterized protein</fullName>
    </submittedName>
</protein>
<evidence type="ECO:0000313" key="2">
    <source>
        <dbReference type="EMBL" id="CAB5170535.1"/>
    </source>
</evidence>
<sequence length="71" mass="8082">MTPKEKANDLCMMFLIKTTTDIPYGVNKTIAKECALIAIDEITSALDKNLDASQFHVMNYWQEVKEEIDSL</sequence>
<organism evidence="1">
    <name type="scientific">uncultured Caudovirales phage</name>
    <dbReference type="NCBI Taxonomy" id="2100421"/>
    <lineage>
        <taxon>Viruses</taxon>
        <taxon>Duplodnaviria</taxon>
        <taxon>Heunggongvirae</taxon>
        <taxon>Uroviricota</taxon>
        <taxon>Caudoviricetes</taxon>
        <taxon>Peduoviridae</taxon>
        <taxon>Maltschvirus</taxon>
        <taxon>Maltschvirus maltsch</taxon>
    </lineage>
</organism>